<accession>A0ABY5J0W1</accession>
<proteinExistence type="predicted"/>
<evidence type="ECO:0000256" key="2">
    <source>
        <dbReference type="ARBA" id="ARBA00022840"/>
    </source>
</evidence>
<dbReference type="InterPro" id="IPR027417">
    <property type="entry name" value="P-loop_NTPase"/>
</dbReference>
<keyword evidence="2" id="KW-0067">ATP-binding</keyword>
<organism evidence="4 5">
    <name type="scientific">Mycoplasmopsis equigenitalium</name>
    <dbReference type="NCBI Taxonomy" id="114883"/>
    <lineage>
        <taxon>Bacteria</taxon>
        <taxon>Bacillati</taxon>
        <taxon>Mycoplasmatota</taxon>
        <taxon>Mycoplasmoidales</taxon>
        <taxon>Metamycoplasmataceae</taxon>
        <taxon>Mycoplasmopsis</taxon>
    </lineage>
</organism>
<evidence type="ECO:0000313" key="4">
    <source>
        <dbReference type="EMBL" id="UUD36859.1"/>
    </source>
</evidence>
<keyword evidence="5" id="KW-1185">Reference proteome</keyword>
<name>A0ABY5J0W1_9BACT</name>
<dbReference type="PRINTS" id="PR00300">
    <property type="entry name" value="CLPPROTEASEA"/>
</dbReference>
<gene>
    <name evidence="4" type="ORF">NPA09_03095</name>
</gene>
<dbReference type="InterPro" id="IPR001270">
    <property type="entry name" value="ClpA/B"/>
</dbReference>
<dbReference type="EMBL" id="CP101808">
    <property type="protein sequence ID" value="UUD36859.1"/>
    <property type="molecule type" value="Genomic_DNA"/>
</dbReference>
<reference evidence="4" key="1">
    <citation type="submission" date="2022-07" db="EMBL/GenBank/DDBJ databases">
        <title>Complete genome of Mycoplasma equigenitalium type strain T37.</title>
        <authorList>
            <person name="Spergser J."/>
        </authorList>
    </citation>
    <scope>NUCLEOTIDE SEQUENCE</scope>
    <source>
        <strain evidence="4">T37</strain>
    </source>
</reference>
<dbReference type="SUPFAM" id="SSF52540">
    <property type="entry name" value="P-loop containing nucleoside triphosphate hydrolases"/>
    <property type="match status" value="1"/>
</dbReference>
<sequence length="640" mass="74219">MSFIKTIRDQLKIKLNIKNILILKGNTQDFTYPNLFDLPIKYENKKLEPNNYINLAEYLTILLHNEKYNDLYYYSPSFTNAIVDEGEIKISTLANEDDNEDDVEDVFSSGQQGEKTFNEFIDTIAQKMNVILENSESVMNTRTAFIIDLSEFIFSDKNQETTLNQIAKVIGLFTNFYSQKTLHYLHSKIKLIFITKNTEIFSSIALKNNEEVQYINIPKPNKEERKIFFKKMKNIIEKFIPDFYEEGDVFEQAVSITDDMSFREILQFIKVLMFNNSTQEKRINNFKDLYRLVNFDKKESEWENIEYDKIAKLENEFKKRIQGQDEAIKAIKNTLIRSFVGLQGAAQSADYVNKPRGILFLAGPTGVGKTEIVKTLSEFVFGDENKIIRFDMSEYNHEESDQKLIGSAPGYVGYEAGGQLTNAVLEKPFSILLFDEIEKANGKILDKFLQILEDGRLTSSKGELVNFSETFIVFTSNIGANNIKDINDKEGARKHFKKEVINYFNNELKRPEILNRIGIKNIIPFNPITEKDVEICTNIIKHKLNKVIKMLKEKRYIINHTDVGDEKELYKQIIKKYDSSLGGRGLVTTLETYFIDPLSSFIFGKYPEIESKLKDENEIVKINYEYKEVSGKKELKFVLN</sequence>
<dbReference type="RefSeq" id="WP_129722954.1">
    <property type="nucleotide sequence ID" value="NZ_CP101808.1"/>
</dbReference>
<dbReference type="Proteomes" id="UP001059576">
    <property type="component" value="Chromosome"/>
</dbReference>
<dbReference type="CDD" id="cd19499">
    <property type="entry name" value="RecA-like_ClpB_Hsp104-like"/>
    <property type="match status" value="1"/>
</dbReference>
<dbReference type="Pfam" id="PF07724">
    <property type="entry name" value="AAA_2"/>
    <property type="match status" value="1"/>
</dbReference>
<evidence type="ECO:0000313" key="5">
    <source>
        <dbReference type="Proteomes" id="UP001059576"/>
    </source>
</evidence>
<dbReference type="PANTHER" id="PTHR11638">
    <property type="entry name" value="ATP-DEPENDENT CLP PROTEASE"/>
    <property type="match status" value="1"/>
</dbReference>
<dbReference type="InterPro" id="IPR003593">
    <property type="entry name" value="AAA+_ATPase"/>
</dbReference>
<dbReference type="InterPro" id="IPR003959">
    <property type="entry name" value="ATPase_AAA_core"/>
</dbReference>
<evidence type="ECO:0000256" key="1">
    <source>
        <dbReference type="ARBA" id="ARBA00022741"/>
    </source>
</evidence>
<dbReference type="Gene3D" id="3.40.50.300">
    <property type="entry name" value="P-loop containing nucleotide triphosphate hydrolases"/>
    <property type="match status" value="1"/>
</dbReference>
<evidence type="ECO:0000259" key="3">
    <source>
        <dbReference type="SMART" id="SM00382"/>
    </source>
</evidence>
<protein>
    <submittedName>
        <fullName evidence="4">AAA family ATPase</fullName>
    </submittedName>
</protein>
<keyword evidence="1" id="KW-0547">Nucleotide-binding</keyword>
<dbReference type="PANTHER" id="PTHR11638:SF18">
    <property type="entry name" value="HEAT SHOCK PROTEIN 104"/>
    <property type="match status" value="1"/>
</dbReference>
<dbReference type="InterPro" id="IPR050130">
    <property type="entry name" value="ClpA_ClpB"/>
</dbReference>
<feature type="domain" description="AAA+ ATPase" evidence="3">
    <location>
        <begin position="355"/>
        <end position="502"/>
    </location>
</feature>
<dbReference type="SMART" id="SM00382">
    <property type="entry name" value="AAA"/>
    <property type="match status" value="1"/>
</dbReference>